<dbReference type="EMBL" id="JBHTJM010000006">
    <property type="protein sequence ID" value="MFD0963583.1"/>
    <property type="molecule type" value="Genomic_DNA"/>
</dbReference>
<sequence>MNFRTQIPIVKQSDNLIDYHSNLLLLGSCFSENIGEKLSYFKFQSAINPFGILFHPKAIETFLERVINQKFYSEEELIFQNEQYHCLDAHSSLSNTNKEDLLNNLSSILISSYEQISNTTHLIITLGTAWVYEYIETGKTVANCHKIPQKEFNKRLLSVEEIKSSLLNVEKLIRSVNSKVQLIYTVSPVRHIKDGFVQNKQSKAHLLTAIHQTLNVSYFPSYEIMMDELRDYRFYKEDMIHPNQIAVDYIWKRFVEVWVSEKSLLTMKEIEVIQKGLAHKPFNPQSQKHQLFLENIERKIVEIQSKLPNVKF</sequence>
<feature type="domain" description="GSCFA" evidence="1">
    <location>
        <begin position="23"/>
        <end position="254"/>
    </location>
</feature>
<proteinExistence type="predicted"/>
<evidence type="ECO:0000313" key="2">
    <source>
        <dbReference type="EMBL" id="MFD0963583.1"/>
    </source>
</evidence>
<keyword evidence="3" id="KW-1185">Reference proteome</keyword>
<dbReference type="EC" id="3.1.-.-" evidence="2"/>
<dbReference type="SUPFAM" id="SSF52266">
    <property type="entry name" value="SGNH hydrolase"/>
    <property type="match status" value="1"/>
</dbReference>
<dbReference type="Proteomes" id="UP001596997">
    <property type="component" value="Unassembled WGS sequence"/>
</dbReference>
<accession>A0ABW3I195</accession>
<name>A0ABW3I195_9FLAO</name>
<dbReference type="Pfam" id="PF08885">
    <property type="entry name" value="GSCFA"/>
    <property type="match status" value="1"/>
</dbReference>
<comment type="caution">
    <text evidence="2">The sequence shown here is derived from an EMBL/GenBank/DDBJ whole genome shotgun (WGS) entry which is preliminary data.</text>
</comment>
<reference evidence="3" key="1">
    <citation type="journal article" date="2019" name="Int. J. Syst. Evol. Microbiol.">
        <title>The Global Catalogue of Microorganisms (GCM) 10K type strain sequencing project: providing services to taxonomists for standard genome sequencing and annotation.</title>
        <authorList>
            <consortium name="The Broad Institute Genomics Platform"/>
            <consortium name="The Broad Institute Genome Sequencing Center for Infectious Disease"/>
            <person name="Wu L."/>
            <person name="Ma J."/>
        </authorList>
    </citation>
    <scope>NUCLEOTIDE SEQUENCE [LARGE SCALE GENOMIC DNA]</scope>
    <source>
        <strain evidence="3">CCUG 62114</strain>
    </source>
</reference>
<evidence type="ECO:0000259" key="1">
    <source>
        <dbReference type="Pfam" id="PF08885"/>
    </source>
</evidence>
<keyword evidence="2" id="KW-0378">Hydrolase</keyword>
<protein>
    <submittedName>
        <fullName evidence="2">GSCFA domain-containing protein</fullName>
        <ecNumber evidence="2">3.1.-.-</ecNumber>
    </submittedName>
</protein>
<dbReference type="GO" id="GO:0016787">
    <property type="term" value="F:hydrolase activity"/>
    <property type="evidence" value="ECO:0007669"/>
    <property type="project" value="UniProtKB-KW"/>
</dbReference>
<dbReference type="PROSITE" id="PS51257">
    <property type="entry name" value="PROKAR_LIPOPROTEIN"/>
    <property type="match status" value="1"/>
</dbReference>
<evidence type="ECO:0000313" key="3">
    <source>
        <dbReference type="Proteomes" id="UP001596997"/>
    </source>
</evidence>
<organism evidence="2 3">
    <name type="scientific">Pseudofulvibacter geojedonensis</name>
    <dbReference type="NCBI Taxonomy" id="1123758"/>
    <lineage>
        <taxon>Bacteria</taxon>
        <taxon>Pseudomonadati</taxon>
        <taxon>Bacteroidota</taxon>
        <taxon>Flavobacteriia</taxon>
        <taxon>Flavobacteriales</taxon>
        <taxon>Flavobacteriaceae</taxon>
        <taxon>Pseudofulvibacter</taxon>
    </lineage>
</organism>
<dbReference type="InterPro" id="IPR014982">
    <property type="entry name" value="GSCFA"/>
</dbReference>
<gene>
    <name evidence="2" type="ORF">ACFQ1O_06175</name>
</gene>
<dbReference type="RefSeq" id="WP_377714434.1">
    <property type="nucleotide sequence ID" value="NZ_JBHTJM010000006.1"/>
</dbReference>